<organism evidence="7 8">
    <name type="scientific">Zwartia hollandica</name>
    <dbReference type="NCBI Taxonomy" id="324606"/>
    <lineage>
        <taxon>Bacteria</taxon>
        <taxon>Pseudomonadati</taxon>
        <taxon>Pseudomonadota</taxon>
        <taxon>Betaproteobacteria</taxon>
        <taxon>Burkholderiales</taxon>
        <taxon>Alcaligenaceae</taxon>
        <taxon>Zwartia</taxon>
    </lineage>
</organism>
<accession>A0A953N839</accession>
<gene>
    <name evidence="7" type="ORF">KZZ10_06715</name>
</gene>
<evidence type="ECO:0000313" key="7">
    <source>
        <dbReference type="EMBL" id="MBZ1350335.1"/>
    </source>
</evidence>
<evidence type="ECO:0000256" key="4">
    <source>
        <dbReference type="ARBA" id="ARBA00022989"/>
    </source>
</evidence>
<reference evidence="7" key="1">
    <citation type="submission" date="2021-07" db="EMBL/GenBank/DDBJ databases">
        <title>New genus and species of the family Alcaligenaceae.</title>
        <authorList>
            <person name="Hahn M.W."/>
        </authorList>
    </citation>
    <scope>NUCLEOTIDE SEQUENCE</scope>
    <source>
        <strain evidence="7">LF4-65</strain>
    </source>
</reference>
<feature type="transmembrane region" description="Helical" evidence="6">
    <location>
        <begin position="88"/>
        <end position="109"/>
    </location>
</feature>
<evidence type="ECO:0000256" key="3">
    <source>
        <dbReference type="ARBA" id="ARBA00022692"/>
    </source>
</evidence>
<keyword evidence="8" id="KW-1185">Reference proteome</keyword>
<evidence type="ECO:0000256" key="5">
    <source>
        <dbReference type="ARBA" id="ARBA00023136"/>
    </source>
</evidence>
<dbReference type="AlphaFoldDB" id="A0A953N839"/>
<sequence length="143" mass="15089">MGALESEKLEITAADLERINQRSRLELVQIVKAQALLGLVVASLAWLIAGVDAGLSALAGAGTYFVPNAIFALRLYVATFRPGGSGPVLFLIGEMLKVGAAVGLLWVVAQVGGDRVQWLAVLVGLIAVLKGYVLMLMFGRARI</sequence>
<evidence type="ECO:0000256" key="1">
    <source>
        <dbReference type="ARBA" id="ARBA00004651"/>
    </source>
</evidence>
<feature type="transmembrane region" description="Helical" evidence="6">
    <location>
        <begin position="27"/>
        <end position="49"/>
    </location>
</feature>
<keyword evidence="4 6" id="KW-1133">Transmembrane helix</keyword>
<feature type="transmembrane region" description="Helical" evidence="6">
    <location>
        <begin position="115"/>
        <end position="138"/>
    </location>
</feature>
<protein>
    <submittedName>
        <fullName evidence="7">ATP synthase subunit I</fullName>
    </submittedName>
</protein>
<comment type="caution">
    <text evidence="7">The sequence shown here is derived from an EMBL/GenBank/DDBJ whole genome shotgun (WGS) entry which is preliminary data.</text>
</comment>
<dbReference type="EMBL" id="JAHXRI010000006">
    <property type="protein sequence ID" value="MBZ1350335.1"/>
    <property type="molecule type" value="Genomic_DNA"/>
</dbReference>
<name>A0A953N839_9BURK</name>
<dbReference type="Pfam" id="PF03899">
    <property type="entry name" value="ATP-synt_I"/>
    <property type="match status" value="1"/>
</dbReference>
<keyword evidence="5 6" id="KW-0472">Membrane</keyword>
<dbReference type="Proteomes" id="UP000739565">
    <property type="component" value="Unassembled WGS sequence"/>
</dbReference>
<comment type="subcellular location">
    <subcellularLocation>
        <location evidence="1">Cell membrane</location>
        <topology evidence="1">Multi-pass membrane protein</topology>
    </subcellularLocation>
</comment>
<evidence type="ECO:0000313" key="8">
    <source>
        <dbReference type="Proteomes" id="UP000739565"/>
    </source>
</evidence>
<keyword evidence="3 6" id="KW-0812">Transmembrane</keyword>
<evidence type="ECO:0000256" key="2">
    <source>
        <dbReference type="ARBA" id="ARBA00022475"/>
    </source>
</evidence>
<dbReference type="GO" id="GO:0005886">
    <property type="term" value="C:plasma membrane"/>
    <property type="evidence" value="ECO:0007669"/>
    <property type="project" value="UniProtKB-SubCell"/>
</dbReference>
<keyword evidence="2" id="KW-1003">Cell membrane</keyword>
<evidence type="ECO:0000256" key="6">
    <source>
        <dbReference type="SAM" id="Phobius"/>
    </source>
</evidence>
<dbReference type="RefSeq" id="WP_259660714.1">
    <property type="nucleotide sequence ID" value="NZ_JAHXRI010000006.1"/>
</dbReference>
<dbReference type="InterPro" id="IPR005598">
    <property type="entry name" value="ATP_synth_I"/>
</dbReference>
<feature type="transmembrane region" description="Helical" evidence="6">
    <location>
        <begin position="55"/>
        <end position="76"/>
    </location>
</feature>
<proteinExistence type="predicted"/>